<dbReference type="GO" id="GO:0020037">
    <property type="term" value="F:heme binding"/>
    <property type="evidence" value="ECO:0007669"/>
    <property type="project" value="InterPro"/>
</dbReference>
<dbReference type="Pfam" id="PF00067">
    <property type="entry name" value="p450"/>
    <property type="match status" value="1"/>
</dbReference>
<dbReference type="Proteomes" id="UP001161247">
    <property type="component" value="Chromosome 8"/>
</dbReference>
<keyword evidence="7" id="KW-0503">Monooxygenase</keyword>
<dbReference type="PANTHER" id="PTHR24296">
    <property type="entry name" value="CYTOCHROME P450"/>
    <property type="match status" value="1"/>
</dbReference>
<evidence type="ECO:0000256" key="4">
    <source>
        <dbReference type="ARBA" id="ARBA00023002"/>
    </source>
</evidence>
<feature type="binding site" description="axial binding residue" evidence="6">
    <location>
        <position position="452"/>
    </location>
    <ligand>
        <name>heme</name>
        <dbReference type="ChEBI" id="CHEBI:30413"/>
    </ligand>
    <ligandPart>
        <name>Fe</name>
        <dbReference type="ChEBI" id="CHEBI:18248"/>
    </ligandPart>
</feature>
<dbReference type="GO" id="GO:0016705">
    <property type="term" value="F:oxidoreductase activity, acting on paired donors, with incorporation or reduction of molecular oxygen"/>
    <property type="evidence" value="ECO:0007669"/>
    <property type="project" value="InterPro"/>
</dbReference>
<evidence type="ECO:0000313" key="8">
    <source>
        <dbReference type="EMBL" id="CAI9115471.1"/>
    </source>
</evidence>
<keyword evidence="5 6" id="KW-0408">Iron</keyword>
<keyword evidence="4 7" id="KW-0560">Oxidoreductase</keyword>
<evidence type="ECO:0000256" key="7">
    <source>
        <dbReference type="RuleBase" id="RU000461"/>
    </source>
</evidence>
<organism evidence="8 9">
    <name type="scientific">Oldenlandia corymbosa var. corymbosa</name>
    <dbReference type="NCBI Taxonomy" id="529605"/>
    <lineage>
        <taxon>Eukaryota</taxon>
        <taxon>Viridiplantae</taxon>
        <taxon>Streptophyta</taxon>
        <taxon>Embryophyta</taxon>
        <taxon>Tracheophyta</taxon>
        <taxon>Spermatophyta</taxon>
        <taxon>Magnoliopsida</taxon>
        <taxon>eudicotyledons</taxon>
        <taxon>Gunneridae</taxon>
        <taxon>Pentapetalae</taxon>
        <taxon>asterids</taxon>
        <taxon>lamiids</taxon>
        <taxon>Gentianales</taxon>
        <taxon>Rubiaceae</taxon>
        <taxon>Rubioideae</taxon>
        <taxon>Spermacoceae</taxon>
        <taxon>Hedyotis-Oldenlandia complex</taxon>
        <taxon>Oldenlandia</taxon>
    </lineage>
</organism>
<comment type="similarity">
    <text evidence="2 7">Belongs to the cytochrome P450 family.</text>
</comment>
<dbReference type="GO" id="GO:0004497">
    <property type="term" value="F:monooxygenase activity"/>
    <property type="evidence" value="ECO:0007669"/>
    <property type="project" value="UniProtKB-KW"/>
</dbReference>
<dbReference type="InterPro" id="IPR001128">
    <property type="entry name" value="Cyt_P450"/>
</dbReference>
<dbReference type="InterPro" id="IPR036396">
    <property type="entry name" value="Cyt_P450_sf"/>
</dbReference>
<proteinExistence type="inferred from homology"/>
<dbReference type="CDD" id="cd11064">
    <property type="entry name" value="CYP86A"/>
    <property type="match status" value="1"/>
</dbReference>
<dbReference type="PRINTS" id="PR00463">
    <property type="entry name" value="EP450I"/>
</dbReference>
<dbReference type="GO" id="GO:0006629">
    <property type="term" value="P:lipid metabolic process"/>
    <property type="evidence" value="ECO:0007669"/>
    <property type="project" value="UniProtKB-ARBA"/>
</dbReference>
<dbReference type="PROSITE" id="PS00086">
    <property type="entry name" value="CYTOCHROME_P450"/>
    <property type="match status" value="1"/>
</dbReference>
<comment type="cofactor">
    <cofactor evidence="1 6">
        <name>heme</name>
        <dbReference type="ChEBI" id="CHEBI:30413"/>
    </cofactor>
</comment>
<gene>
    <name evidence="8" type="ORF">OLC1_LOCUS22001</name>
</gene>
<dbReference type="InterPro" id="IPR002401">
    <property type="entry name" value="Cyt_P450_E_grp-I"/>
</dbReference>
<evidence type="ECO:0000256" key="2">
    <source>
        <dbReference type="ARBA" id="ARBA00010617"/>
    </source>
</evidence>
<sequence length="508" mass="58627">MDILTSIVTAILVLFTTFAALASKIYIGKSIGSKKYPPVVGTVFRQLFHVNTFYDFLSEMAKTQPTFRFLGPEHSIIYTANPANIEHILKTNFHLYTIGSGNGEQVSSDLFGQGIFTVDGEKWKQQRKLAAAEFSTRVLRDFSCEVFRRNAAKLAQMVSEISQANQVFDLQELLMRCTLDSIFKVGFGVDLNCLQGTVQEANEFMKAFDDSNEIVFRRHIDPLWKLKRYLQIGCEANLRNNIKVIHSFVDSLIKTRRRLLHTKQDINEKEDILSRFLVESRKDPENMSDEYLRDIILNFMIAGKDTSASTLSWFFYMLCKNLWIQEKIAGEIDEVLGTERTDLSIDDFVASITDEVFEKMHYTHATLTETLRLFPAVPLNGRRACADDILPDGFQVKKGDGVNYMPYPMGRMPYVWEDDAREFRPERWLQDGRFQPESPFKFVSFHAGPRLCIGKDFAYRQMKTIAIALVRFFQFRLKDEAQELTYRTMFTLHIKDGLRIQAIPRSKA</sequence>
<name>A0AAV1E6X8_OLDCO</name>
<evidence type="ECO:0000313" key="9">
    <source>
        <dbReference type="Proteomes" id="UP001161247"/>
    </source>
</evidence>
<evidence type="ECO:0000256" key="5">
    <source>
        <dbReference type="ARBA" id="ARBA00023004"/>
    </source>
</evidence>
<dbReference type="PRINTS" id="PR00385">
    <property type="entry name" value="P450"/>
</dbReference>
<dbReference type="InterPro" id="IPR017972">
    <property type="entry name" value="Cyt_P450_CS"/>
</dbReference>
<dbReference type="AlphaFoldDB" id="A0AAV1E6X8"/>
<evidence type="ECO:0000256" key="6">
    <source>
        <dbReference type="PIRSR" id="PIRSR602401-1"/>
    </source>
</evidence>
<keyword evidence="6 7" id="KW-0349">Heme</keyword>
<dbReference type="EMBL" id="OX459125">
    <property type="protein sequence ID" value="CAI9115471.1"/>
    <property type="molecule type" value="Genomic_DNA"/>
</dbReference>
<dbReference type="Gene3D" id="1.10.630.10">
    <property type="entry name" value="Cytochrome P450"/>
    <property type="match status" value="1"/>
</dbReference>
<evidence type="ECO:0000256" key="1">
    <source>
        <dbReference type="ARBA" id="ARBA00001971"/>
    </source>
</evidence>
<keyword evidence="3 6" id="KW-0479">Metal-binding</keyword>
<dbReference type="SUPFAM" id="SSF48264">
    <property type="entry name" value="Cytochrome P450"/>
    <property type="match status" value="1"/>
</dbReference>
<keyword evidence="9" id="KW-1185">Reference proteome</keyword>
<dbReference type="GO" id="GO:0005506">
    <property type="term" value="F:iron ion binding"/>
    <property type="evidence" value="ECO:0007669"/>
    <property type="project" value="InterPro"/>
</dbReference>
<protein>
    <submittedName>
        <fullName evidence="8">OLC1v1016376C1</fullName>
    </submittedName>
</protein>
<evidence type="ECO:0000256" key="3">
    <source>
        <dbReference type="ARBA" id="ARBA00022723"/>
    </source>
</evidence>
<reference evidence="8" key="1">
    <citation type="submission" date="2023-03" db="EMBL/GenBank/DDBJ databases">
        <authorList>
            <person name="Julca I."/>
        </authorList>
    </citation>
    <scope>NUCLEOTIDE SEQUENCE</scope>
</reference>
<accession>A0AAV1E6X8</accession>